<gene>
    <name evidence="2" type="ORF">T472_0203820</name>
</gene>
<protein>
    <submittedName>
        <fullName evidence="2">Recombinase RecF</fullName>
    </submittedName>
</protein>
<dbReference type="PANTHER" id="PTHR32182:SF22">
    <property type="entry name" value="ATP-DEPENDENT ENDONUCLEASE, OLD FAMILY-RELATED"/>
    <property type="match status" value="1"/>
</dbReference>
<organism evidence="2 3">
    <name type="scientific">Youngiibacter fragilis 232.1</name>
    <dbReference type="NCBI Taxonomy" id="994573"/>
    <lineage>
        <taxon>Bacteria</taxon>
        <taxon>Bacillati</taxon>
        <taxon>Bacillota</taxon>
        <taxon>Clostridia</taxon>
        <taxon>Eubacteriales</taxon>
        <taxon>Clostridiaceae</taxon>
        <taxon>Youngiibacter</taxon>
    </lineage>
</organism>
<dbReference type="InterPro" id="IPR014555">
    <property type="entry name" value="RecF-like"/>
</dbReference>
<dbReference type="PATRIC" id="fig|994573.3.peg.716"/>
<dbReference type="STRING" id="994573.T472_0203820"/>
<comment type="caution">
    <text evidence="2">The sequence shown here is derived from an EMBL/GenBank/DDBJ whole genome shotgun (WGS) entry which is preliminary data.</text>
</comment>
<reference evidence="2 3" key="1">
    <citation type="journal article" date="2014" name="Genome Announc.">
        <title>Genome Sequence of Youngiibacter fragilis, the Type Strain of the Genus Youngiibacter.</title>
        <authorList>
            <person name="Wawrik C.B."/>
            <person name="Callaghan A.V."/>
            <person name="Stamps B.W."/>
            <person name="Wawrik B."/>
        </authorList>
    </citation>
    <scope>NUCLEOTIDE SEQUENCE [LARGE SCALE GENOMIC DNA]</scope>
    <source>
        <strain evidence="2 3">232.1</strain>
    </source>
</reference>
<dbReference type="PANTHER" id="PTHR32182">
    <property type="entry name" value="DNA REPLICATION AND REPAIR PROTEIN RECF"/>
    <property type="match status" value="1"/>
</dbReference>
<dbReference type="InterPro" id="IPR003959">
    <property type="entry name" value="ATPase_AAA_core"/>
</dbReference>
<evidence type="ECO:0000313" key="3">
    <source>
        <dbReference type="Proteomes" id="UP000017747"/>
    </source>
</evidence>
<name>V7I6S8_9CLOT</name>
<dbReference type="EMBL" id="AXUN02000053">
    <property type="protein sequence ID" value="ETA81925.1"/>
    <property type="molecule type" value="Genomic_DNA"/>
</dbReference>
<dbReference type="AlphaFoldDB" id="V7I6S8"/>
<sequence>MKINKIVLGGYRNIKGVELNLDSIIALVAVNSYGKSNVLSGISFGIEFVKATLTAKSRLMGLQSAIPINNETASDDYFIQFTMETSSNGKAYEAIYGYKFKWFKDDTSGSRIVEEWLKVRLNDKNQKFNHLISRDIKGALYKSSETGRCTNKLSIEQNELVINKLMAYDSLYYLDIIKKINNLNMYIERHLDASQSFSSNAFIRNDSDELSLNNIDSIPRLIYNMKIMHRSNYDILVDSFKTLFPNIDDILVEKVDRTDLPFLRSPEKVPFTIDSQIYLLYVIDKNLNQPLNFKYISDGSKRIFLILASLILADINNYSIIAIEEPENSVHPRLLQSYLRILSQLSNECKIVFTSHSPYIIQYLDLSNIYVGMPSKYGIANFSRLRQRAASRLIHDAIDLELSTGEYIFNLLSENDDSILDYYNEGNNG</sequence>
<dbReference type="PIRSF" id="PIRSF029347">
    <property type="entry name" value="RecF"/>
    <property type="match status" value="1"/>
</dbReference>
<dbReference type="Pfam" id="PF13304">
    <property type="entry name" value="AAA_21"/>
    <property type="match status" value="1"/>
</dbReference>
<evidence type="ECO:0000313" key="2">
    <source>
        <dbReference type="EMBL" id="ETA81925.1"/>
    </source>
</evidence>
<dbReference type="GO" id="GO:0006302">
    <property type="term" value="P:double-strand break repair"/>
    <property type="evidence" value="ECO:0007669"/>
    <property type="project" value="TreeGrafter"/>
</dbReference>
<dbReference type="RefSeq" id="WP_023388271.1">
    <property type="nucleotide sequence ID" value="NZ_AXUN02000053.1"/>
</dbReference>
<dbReference type="Gene3D" id="3.40.50.300">
    <property type="entry name" value="P-loop containing nucleotide triphosphate hydrolases"/>
    <property type="match status" value="1"/>
</dbReference>
<dbReference type="InterPro" id="IPR027417">
    <property type="entry name" value="P-loop_NTPase"/>
</dbReference>
<dbReference type="GO" id="GO:0005524">
    <property type="term" value="F:ATP binding"/>
    <property type="evidence" value="ECO:0007669"/>
    <property type="project" value="InterPro"/>
</dbReference>
<accession>V7I6S8</accession>
<proteinExistence type="predicted"/>
<dbReference type="eggNOG" id="COG4637">
    <property type="taxonomic scope" value="Bacteria"/>
</dbReference>
<keyword evidence="3" id="KW-1185">Reference proteome</keyword>
<dbReference type="GO" id="GO:0000731">
    <property type="term" value="P:DNA synthesis involved in DNA repair"/>
    <property type="evidence" value="ECO:0007669"/>
    <property type="project" value="TreeGrafter"/>
</dbReference>
<feature type="domain" description="ATPase AAA-type core" evidence="1">
    <location>
        <begin position="222"/>
        <end position="361"/>
    </location>
</feature>
<dbReference type="Proteomes" id="UP000017747">
    <property type="component" value="Unassembled WGS sequence"/>
</dbReference>
<dbReference type="GO" id="GO:0016887">
    <property type="term" value="F:ATP hydrolysis activity"/>
    <property type="evidence" value="ECO:0007669"/>
    <property type="project" value="InterPro"/>
</dbReference>
<evidence type="ECO:0000259" key="1">
    <source>
        <dbReference type="Pfam" id="PF13304"/>
    </source>
</evidence>
<dbReference type="SUPFAM" id="SSF52540">
    <property type="entry name" value="P-loop containing nucleoside triphosphate hydrolases"/>
    <property type="match status" value="1"/>
</dbReference>